<comment type="caution">
    <text evidence="8">The sequence shown here is derived from an EMBL/GenBank/DDBJ whole genome shotgun (WGS) entry which is preliminary data.</text>
</comment>
<dbReference type="Pfam" id="PF00848">
    <property type="entry name" value="Ring_hydroxyl_A"/>
    <property type="match status" value="1"/>
</dbReference>
<evidence type="ECO:0000259" key="7">
    <source>
        <dbReference type="PROSITE" id="PS51296"/>
    </source>
</evidence>
<dbReference type="SUPFAM" id="SSF50022">
    <property type="entry name" value="ISP domain"/>
    <property type="match status" value="1"/>
</dbReference>
<protein>
    <submittedName>
        <fullName evidence="8">Rieske 2Fe-2S domain-containing protein</fullName>
    </submittedName>
</protein>
<keyword evidence="4" id="KW-0560">Oxidoreductase</keyword>
<dbReference type="Proteomes" id="UP001438953">
    <property type="component" value="Unassembled WGS sequence"/>
</dbReference>
<evidence type="ECO:0000256" key="5">
    <source>
        <dbReference type="ARBA" id="ARBA00023004"/>
    </source>
</evidence>
<evidence type="ECO:0000313" key="8">
    <source>
        <dbReference type="EMBL" id="MER5173696.1"/>
    </source>
</evidence>
<gene>
    <name evidence="8" type="ORF">VSX56_18195</name>
</gene>
<dbReference type="EMBL" id="JAYWLC010000025">
    <property type="protein sequence ID" value="MER5173696.1"/>
    <property type="molecule type" value="Genomic_DNA"/>
</dbReference>
<dbReference type="PRINTS" id="PR00090">
    <property type="entry name" value="RNGDIOXGNASE"/>
</dbReference>
<keyword evidence="9" id="KW-1185">Reference proteome</keyword>
<evidence type="ECO:0000256" key="3">
    <source>
        <dbReference type="ARBA" id="ARBA00022723"/>
    </source>
</evidence>
<dbReference type="SUPFAM" id="SSF55961">
    <property type="entry name" value="Bet v1-like"/>
    <property type="match status" value="1"/>
</dbReference>
<dbReference type="Gene3D" id="2.102.10.10">
    <property type="entry name" value="Rieske [2Fe-2S] iron-sulphur domain"/>
    <property type="match status" value="1"/>
</dbReference>
<reference evidence="8 9" key="2">
    <citation type="submission" date="2024-06" db="EMBL/GenBank/DDBJ databases">
        <title>Thioclava kandeliae sp. nov. from a rhizosphere soil sample of Kandelia candel in a mangrove.</title>
        <authorList>
            <person name="Mu T."/>
        </authorList>
    </citation>
    <scope>NUCLEOTIDE SEQUENCE [LARGE SCALE GENOMIC DNA]</scope>
    <source>
        <strain evidence="8 9">CPCC 100088</strain>
    </source>
</reference>
<keyword evidence="2" id="KW-0001">2Fe-2S</keyword>
<evidence type="ECO:0000256" key="2">
    <source>
        <dbReference type="ARBA" id="ARBA00022714"/>
    </source>
</evidence>
<sequence length="423" mass="48205">MKDFAGVQVNWPRNDYSRVPYSIYHDPEIYALEQEKIFRGRCWNVLCLEAEIPNPGDFRVCHVGDTPVVVNRDDDGELYAFVNRCAHRGAEIVREPWGTAKEHTCIYHAWLYNRKGDLKGVPFRRGANGKGGMPECFDMKNHNLVKVRVTSFNGVIFGTFHHDMEPIEDYLGPLFTKHVGEMFNRPIKILGYQRQRIAANWKLYPENIKDAYHGSLLHEFNRTFGLSRLTQVAGGYMDEKHRHSILFQYKGSDSDEEALKAYIENGVKKGEIAGLNDYSMVNIIDENPFGMSTRVMNVFPNCFFHQIGNTLAMRKIRTLGVDGFELTWVLYTYADDSEEMVQHRLNQANMVGPAGLISMEDGEALEMVHRTTKSAAEDEMAVIEMGGIGSIGDRDTRVNEVTIRGFWAYYAQLMGFAPEGAEQ</sequence>
<dbReference type="RefSeq" id="WP_339115369.1">
    <property type="nucleotide sequence ID" value="NZ_JAYWLC010000025.1"/>
</dbReference>
<dbReference type="InterPro" id="IPR017941">
    <property type="entry name" value="Rieske_2Fe-2S"/>
</dbReference>
<dbReference type="InterPro" id="IPR015879">
    <property type="entry name" value="Ring_hydroxy_dOase_asu_C_dom"/>
</dbReference>
<name>A0ABV1SLB9_9RHOB</name>
<dbReference type="Pfam" id="PF00355">
    <property type="entry name" value="Rieske"/>
    <property type="match status" value="1"/>
</dbReference>
<feature type="domain" description="Rieske" evidence="7">
    <location>
        <begin position="43"/>
        <end position="158"/>
    </location>
</feature>
<evidence type="ECO:0000256" key="4">
    <source>
        <dbReference type="ARBA" id="ARBA00023002"/>
    </source>
</evidence>
<evidence type="ECO:0000256" key="1">
    <source>
        <dbReference type="ARBA" id="ARBA00008751"/>
    </source>
</evidence>
<dbReference type="InterPro" id="IPR001663">
    <property type="entry name" value="Rng_hydr_dOase-A"/>
</dbReference>
<dbReference type="PANTHER" id="PTHR43756">
    <property type="entry name" value="CHOLINE MONOOXYGENASE, CHLOROPLASTIC"/>
    <property type="match status" value="1"/>
</dbReference>
<evidence type="ECO:0000256" key="6">
    <source>
        <dbReference type="ARBA" id="ARBA00023014"/>
    </source>
</evidence>
<evidence type="ECO:0000313" key="9">
    <source>
        <dbReference type="Proteomes" id="UP001438953"/>
    </source>
</evidence>
<dbReference type="Gene3D" id="3.90.380.10">
    <property type="entry name" value="Naphthalene 1,2-dioxygenase Alpha Subunit, Chain A, domain 1"/>
    <property type="match status" value="1"/>
</dbReference>
<dbReference type="PANTHER" id="PTHR43756:SF1">
    <property type="entry name" value="3-PHENYLPROPIONATE_CINNAMIC ACID DIOXYGENASE SUBUNIT ALPHA"/>
    <property type="match status" value="1"/>
</dbReference>
<keyword evidence="6" id="KW-0411">Iron-sulfur</keyword>
<keyword evidence="3" id="KW-0479">Metal-binding</keyword>
<dbReference type="PROSITE" id="PS51296">
    <property type="entry name" value="RIESKE"/>
    <property type="match status" value="1"/>
</dbReference>
<comment type="similarity">
    <text evidence="1">Belongs to the bacterial ring-hydroxylating dioxygenase alpha subunit family.</text>
</comment>
<dbReference type="InterPro" id="IPR036922">
    <property type="entry name" value="Rieske_2Fe-2S_sf"/>
</dbReference>
<organism evidence="8 9">
    <name type="scientific">Thioclava kandeliae</name>
    <dbReference type="NCBI Taxonomy" id="3070818"/>
    <lineage>
        <taxon>Bacteria</taxon>
        <taxon>Pseudomonadati</taxon>
        <taxon>Pseudomonadota</taxon>
        <taxon>Alphaproteobacteria</taxon>
        <taxon>Rhodobacterales</taxon>
        <taxon>Paracoccaceae</taxon>
        <taxon>Thioclava</taxon>
    </lineage>
</organism>
<reference evidence="8 9" key="1">
    <citation type="submission" date="2024-01" db="EMBL/GenBank/DDBJ databases">
        <authorList>
            <person name="Deng Y."/>
            <person name="Su J."/>
        </authorList>
    </citation>
    <scope>NUCLEOTIDE SEQUENCE [LARGE SCALE GENOMIC DNA]</scope>
    <source>
        <strain evidence="8 9">CPCC 100088</strain>
    </source>
</reference>
<proteinExistence type="inferred from homology"/>
<keyword evidence="5" id="KW-0408">Iron</keyword>
<accession>A0ABV1SLB9</accession>